<feature type="signal peptide" evidence="1">
    <location>
        <begin position="1"/>
        <end position="25"/>
    </location>
</feature>
<proteinExistence type="predicted"/>
<sequence length="94" mass="10354">MVQMKLLGYLLIVTIIMFGIAPENAVEGVTIDPYPAPCSGELCTYLCSKVRCGDYFCPSGYCVYDEEIGRNVCLCNPRSVAPALHHRRLAPTPQ</sequence>
<dbReference type="EMBL" id="JACGWJ010000029">
    <property type="protein sequence ID" value="KAL0303092.1"/>
    <property type="molecule type" value="Genomic_DNA"/>
</dbReference>
<reference evidence="2" key="1">
    <citation type="submission" date="2020-06" db="EMBL/GenBank/DDBJ databases">
        <authorList>
            <person name="Li T."/>
            <person name="Hu X."/>
            <person name="Zhang T."/>
            <person name="Song X."/>
            <person name="Zhang H."/>
            <person name="Dai N."/>
            <person name="Sheng W."/>
            <person name="Hou X."/>
            <person name="Wei L."/>
        </authorList>
    </citation>
    <scope>NUCLEOTIDE SEQUENCE</scope>
    <source>
        <strain evidence="2">G02</strain>
        <tissue evidence="2">Leaf</tissue>
    </source>
</reference>
<gene>
    <name evidence="2" type="ORF">Sradi_6177300</name>
</gene>
<name>A0AAW2K8F9_SESRA</name>
<evidence type="ECO:0000256" key="1">
    <source>
        <dbReference type="SAM" id="SignalP"/>
    </source>
</evidence>
<feature type="chain" id="PRO_5043430491" evidence="1">
    <location>
        <begin position="26"/>
        <end position="94"/>
    </location>
</feature>
<keyword evidence="1" id="KW-0732">Signal</keyword>
<comment type="caution">
    <text evidence="2">The sequence shown here is derived from an EMBL/GenBank/DDBJ whole genome shotgun (WGS) entry which is preliminary data.</text>
</comment>
<dbReference type="AlphaFoldDB" id="A0AAW2K8F9"/>
<protein>
    <submittedName>
        <fullName evidence="2">Uncharacterized protein</fullName>
    </submittedName>
</protein>
<accession>A0AAW2K8F9</accession>
<evidence type="ECO:0000313" key="2">
    <source>
        <dbReference type="EMBL" id="KAL0303092.1"/>
    </source>
</evidence>
<organism evidence="2">
    <name type="scientific">Sesamum radiatum</name>
    <name type="common">Black benniseed</name>
    <dbReference type="NCBI Taxonomy" id="300843"/>
    <lineage>
        <taxon>Eukaryota</taxon>
        <taxon>Viridiplantae</taxon>
        <taxon>Streptophyta</taxon>
        <taxon>Embryophyta</taxon>
        <taxon>Tracheophyta</taxon>
        <taxon>Spermatophyta</taxon>
        <taxon>Magnoliopsida</taxon>
        <taxon>eudicotyledons</taxon>
        <taxon>Gunneridae</taxon>
        <taxon>Pentapetalae</taxon>
        <taxon>asterids</taxon>
        <taxon>lamiids</taxon>
        <taxon>Lamiales</taxon>
        <taxon>Pedaliaceae</taxon>
        <taxon>Sesamum</taxon>
    </lineage>
</organism>
<reference evidence="2" key="2">
    <citation type="journal article" date="2024" name="Plant">
        <title>Genomic evolution and insights into agronomic trait innovations of Sesamum species.</title>
        <authorList>
            <person name="Miao H."/>
            <person name="Wang L."/>
            <person name="Qu L."/>
            <person name="Liu H."/>
            <person name="Sun Y."/>
            <person name="Le M."/>
            <person name="Wang Q."/>
            <person name="Wei S."/>
            <person name="Zheng Y."/>
            <person name="Lin W."/>
            <person name="Duan Y."/>
            <person name="Cao H."/>
            <person name="Xiong S."/>
            <person name="Wang X."/>
            <person name="Wei L."/>
            <person name="Li C."/>
            <person name="Ma Q."/>
            <person name="Ju M."/>
            <person name="Zhao R."/>
            <person name="Li G."/>
            <person name="Mu C."/>
            <person name="Tian Q."/>
            <person name="Mei H."/>
            <person name="Zhang T."/>
            <person name="Gao T."/>
            <person name="Zhang H."/>
        </authorList>
    </citation>
    <scope>NUCLEOTIDE SEQUENCE</scope>
    <source>
        <strain evidence="2">G02</strain>
    </source>
</reference>